<keyword evidence="7" id="KW-1185">Reference proteome</keyword>
<dbReference type="InterPro" id="IPR015797">
    <property type="entry name" value="NUDIX_hydrolase-like_dom_sf"/>
</dbReference>
<dbReference type="RefSeq" id="WP_143984960.1">
    <property type="nucleotide sequence ID" value="NZ_CP041692.1"/>
</dbReference>
<sequence>MPWSKYMSDIRQLIGDRLLLTPAAGASIFDKDGRVLLLRHAHDGLWATPGGGMEPGESPEAAARREVYEEAGLNLPQLDLIGGFGGSDFEVNYGGGAITAYAVFMYACVAESSEISLQRDEVTESGWFTESDLRETLRVPSDMNQILPVAFAWYQRVHCA</sequence>
<dbReference type="Pfam" id="PF00293">
    <property type="entry name" value="NUDIX"/>
    <property type="match status" value="1"/>
</dbReference>
<proteinExistence type="inferred from homology"/>
<dbReference type="Proteomes" id="UP000319263">
    <property type="component" value="Chromosome"/>
</dbReference>
<dbReference type="PROSITE" id="PS51462">
    <property type="entry name" value="NUDIX"/>
    <property type="match status" value="1"/>
</dbReference>
<evidence type="ECO:0000256" key="3">
    <source>
        <dbReference type="ARBA" id="ARBA00022801"/>
    </source>
</evidence>
<keyword evidence="3 4" id="KW-0378">Hydrolase</keyword>
<dbReference type="AlphaFoldDB" id="A0A516PUV5"/>
<dbReference type="PANTHER" id="PTHR43046:SF14">
    <property type="entry name" value="MUTT_NUDIX FAMILY PROTEIN"/>
    <property type="match status" value="1"/>
</dbReference>
<dbReference type="KEGG" id="mik:FOE78_02735"/>
<evidence type="ECO:0000256" key="4">
    <source>
        <dbReference type="RuleBase" id="RU003476"/>
    </source>
</evidence>
<comment type="similarity">
    <text evidence="2 4">Belongs to the Nudix hydrolase family.</text>
</comment>
<reference evidence="6 7" key="1">
    <citation type="submission" date="2019-07" db="EMBL/GenBank/DDBJ databases">
        <title>Microlunatus dokdonensis sp. nov. isolated from the rhizospheric soil of the wild plant Elymus tsukushiensis.</title>
        <authorList>
            <person name="Ghim S.-Y."/>
            <person name="Hwang Y.-J."/>
            <person name="Son J.-S."/>
            <person name="Shin J.-H."/>
        </authorList>
    </citation>
    <scope>NUCLEOTIDE SEQUENCE [LARGE SCALE GENOMIC DNA]</scope>
    <source>
        <strain evidence="6 7">KUDC0627</strain>
    </source>
</reference>
<evidence type="ECO:0000313" key="6">
    <source>
        <dbReference type="EMBL" id="QDP94975.1"/>
    </source>
</evidence>
<evidence type="ECO:0000259" key="5">
    <source>
        <dbReference type="PROSITE" id="PS51462"/>
    </source>
</evidence>
<dbReference type="Gene3D" id="3.90.79.10">
    <property type="entry name" value="Nucleoside Triphosphate Pyrophosphohydrolase"/>
    <property type="match status" value="1"/>
</dbReference>
<gene>
    <name evidence="6" type="ORF">FOE78_02735</name>
</gene>
<evidence type="ECO:0000256" key="2">
    <source>
        <dbReference type="ARBA" id="ARBA00005582"/>
    </source>
</evidence>
<dbReference type="PRINTS" id="PR00502">
    <property type="entry name" value="NUDIXFAMILY"/>
</dbReference>
<accession>A0A516PUV5</accession>
<dbReference type="GO" id="GO:0016787">
    <property type="term" value="F:hydrolase activity"/>
    <property type="evidence" value="ECO:0007669"/>
    <property type="project" value="UniProtKB-KW"/>
</dbReference>
<feature type="domain" description="Nudix hydrolase" evidence="5">
    <location>
        <begin position="19"/>
        <end position="151"/>
    </location>
</feature>
<dbReference type="InterPro" id="IPR020476">
    <property type="entry name" value="Nudix_hydrolase"/>
</dbReference>
<dbReference type="PANTHER" id="PTHR43046">
    <property type="entry name" value="GDP-MANNOSE MANNOSYL HYDROLASE"/>
    <property type="match status" value="1"/>
</dbReference>
<dbReference type="OrthoDB" id="9804442at2"/>
<evidence type="ECO:0000256" key="1">
    <source>
        <dbReference type="ARBA" id="ARBA00001946"/>
    </source>
</evidence>
<dbReference type="SUPFAM" id="SSF55811">
    <property type="entry name" value="Nudix"/>
    <property type="match status" value="1"/>
</dbReference>
<protein>
    <submittedName>
        <fullName evidence="6">NUDIX domain-containing protein</fullName>
    </submittedName>
</protein>
<name>A0A516PUV5_9ACTN</name>
<dbReference type="EMBL" id="CP041692">
    <property type="protein sequence ID" value="QDP94975.1"/>
    <property type="molecule type" value="Genomic_DNA"/>
</dbReference>
<dbReference type="InterPro" id="IPR000086">
    <property type="entry name" value="NUDIX_hydrolase_dom"/>
</dbReference>
<dbReference type="PROSITE" id="PS00893">
    <property type="entry name" value="NUDIX_BOX"/>
    <property type="match status" value="1"/>
</dbReference>
<comment type="cofactor">
    <cofactor evidence="1">
        <name>Mg(2+)</name>
        <dbReference type="ChEBI" id="CHEBI:18420"/>
    </cofactor>
</comment>
<evidence type="ECO:0000313" key="7">
    <source>
        <dbReference type="Proteomes" id="UP000319263"/>
    </source>
</evidence>
<organism evidence="6 7">
    <name type="scientific">Microlunatus elymi</name>
    <dbReference type="NCBI Taxonomy" id="2596828"/>
    <lineage>
        <taxon>Bacteria</taxon>
        <taxon>Bacillati</taxon>
        <taxon>Actinomycetota</taxon>
        <taxon>Actinomycetes</taxon>
        <taxon>Propionibacteriales</taxon>
        <taxon>Propionibacteriaceae</taxon>
        <taxon>Microlunatus</taxon>
    </lineage>
</organism>
<dbReference type="InterPro" id="IPR020084">
    <property type="entry name" value="NUDIX_hydrolase_CS"/>
</dbReference>